<evidence type="ECO:0000313" key="3">
    <source>
        <dbReference type="EMBL" id="SFR43352.1"/>
    </source>
</evidence>
<dbReference type="Pfam" id="PF03099">
    <property type="entry name" value="BPL_LplA_LipB"/>
    <property type="match status" value="1"/>
</dbReference>
<reference evidence="4" key="1">
    <citation type="submission" date="2016-10" db="EMBL/GenBank/DDBJ databases">
        <authorList>
            <person name="Varghese N."/>
            <person name="Submissions S."/>
        </authorList>
    </citation>
    <scope>NUCLEOTIDE SEQUENCE [LARGE SCALE GENOMIC DNA]</scope>
    <source>
        <strain evidence="4">CGMCC 1.7736</strain>
    </source>
</reference>
<dbReference type="GO" id="GO:0004077">
    <property type="term" value="F:biotin--[biotin carboxyl-carrier protein] ligase activity"/>
    <property type="evidence" value="ECO:0007669"/>
    <property type="project" value="TreeGrafter"/>
</dbReference>
<dbReference type="OrthoDB" id="46252at2157"/>
<dbReference type="EMBL" id="FOYT01000001">
    <property type="protein sequence ID" value="SFR43352.1"/>
    <property type="molecule type" value="Genomic_DNA"/>
</dbReference>
<dbReference type="GO" id="GO:0005737">
    <property type="term" value="C:cytoplasm"/>
    <property type="evidence" value="ECO:0007669"/>
    <property type="project" value="TreeGrafter"/>
</dbReference>
<protein>
    <submittedName>
        <fullName evidence="3">BirA family transcriptional regulator, biotin operon repressor / biotin-[acetyl-CoA-carboxylase] ligase</fullName>
    </submittedName>
</protein>
<dbReference type="RefSeq" id="WP_089805830.1">
    <property type="nucleotide sequence ID" value="NZ_FOYT01000001.1"/>
</dbReference>
<dbReference type="Pfam" id="PF02237">
    <property type="entry name" value="BPL_C"/>
    <property type="match status" value="1"/>
</dbReference>
<name>A0A1I6GMA7_9EURY</name>
<feature type="domain" description="Biotin protein ligase C-terminal" evidence="1">
    <location>
        <begin position="228"/>
        <end position="273"/>
    </location>
</feature>
<evidence type="ECO:0000259" key="1">
    <source>
        <dbReference type="Pfam" id="PF02237"/>
    </source>
</evidence>
<accession>A0A1I6GMA7</accession>
<keyword evidence="3" id="KW-0436">Ligase</keyword>
<dbReference type="PANTHER" id="PTHR12835:SF5">
    <property type="entry name" value="BIOTIN--PROTEIN LIGASE"/>
    <property type="match status" value="1"/>
</dbReference>
<sequence length="280" mass="29547">MTDDPPVEWHESMGDTSLRVRQLADDGAPHGTMVAADELTAARGRTGNEWAAPPGGVWTSTLLRPDLSADRVGRLTFAGAMAVVDAVESVGVEARLMWPNDVVVGGESEGDGGFEADADAVPKKLAGVLTEPVVDGVPVPGKPVDEVFDGDGAAVEYVVVGTGINADFDPAELPVDRPVTTLRAEVGAVDRDRIARRYREALLARCATVASDDGFAALLDEWRERAETLGSRVTVRRRGTDDVTGVARDVSARGGLLVETDDVTVELTEGEASRVRDASD</sequence>
<dbReference type="InterPro" id="IPR004143">
    <property type="entry name" value="BPL_LPL_catalytic"/>
</dbReference>
<evidence type="ECO:0000259" key="2">
    <source>
        <dbReference type="Pfam" id="PF03099"/>
    </source>
</evidence>
<dbReference type="SUPFAM" id="SSF55681">
    <property type="entry name" value="Class II aaRS and biotin synthetases"/>
    <property type="match status" value="1"/>
</dbReference>
<dbReference type="STRING" id="553469.SAMN04487947_1383"/>
<proteinExistence type="predicted"/>
<dbReference type="PANTHER" id="PTHR12835">
    <property type="entry name" value="BIOTIN PROTEIN LIGASE"/>
    <property type="match status" value="1"/>
</dbReference>
<keyword evidence="4" id="KW-1185">Reference proteome</keyword>
<evidence type="ECO:0000313" key="4">
    <source>
        <dbReference type="Proteomes" id="UP000198531"/>
    </source>
</evidence>
<dbReference type="AlphaFoldDB" id="A0A1I6GMA7"/>
<dbReference type="InterPro" id="IPR003142">
    <property type="entry name" value="BPL_C"/>
</dbReference>
<gene>
    <name evidence="3" type="ORF">SAMN04487947_1383</name>
</gene>
<dbReference type="Gene3D" id="3.30.930.10">
    <property type="entry name" value="Bira Bifunctional Protein, Domain 2"/>
    <property type="match status" value="1"/>
</dbReference>
<dbReference type="Gene3D" id="2.30.30.100">
    <property type="match status" value="1"/>
</dbReference>
<feature type="domain" description="BPL/LPL catalytic" evidence="2">
    <location>
        <begin position="28"/>
        <end position="131"/>
    </location>
</feature>
<organism evidence="3 4">
    <name type="scientific">Halogeometricum rufum</name>
    <dbReference type="NCBI Taxonomy" id="553469"/>
    <lineage>
        <taxon>Archaea</taxon>
        <taxon>Methanobacteriati</taxon>
        <taxon>Methanobacteriota</taxon>
        <taxon>Stenosarchaea group</taxon>
        <taxon>Halobacteria</taxon>
        <taxon>Halobacteriales</taxon>
        <taxon>Haloferacaceae</taxon>
        <taxon>Halogeometricum</taxon>
    </lineage>
</organism>
<dbReference type="InterPro" id="IPR045864">
    <property type="entry name" value="aa-tRNA-synth_II/BPL/LPL"/>
</dbReference>
<dbReference type="Proteomes" id="UP000198531">
    <property type="component" value="Unassembled WGS sequence"/>
</dbReference>